<accession>A0AAV6VL18</accession>
<sequence length="165" mass="18375">MYNQLKLIYTTISFTYPSNILPIMSKNQYQLQTSALQTTSACYLSTQIVMQQPQAQQSKFKIHNELLSSPGLSILCLHPPAHLFSYFCFLGEKLFEQPLFKLEGKTDGDKFAKFGMPPSSLLLGSPPCWVPPPLELVWATFAVLLVAGLHTSTLSNARGISFTKV</sequence>
<dbReference type="AlphaFoldDB" id="A0AAV6VL18"/>
<proteinExistence type="predicted"/>
<dbReference type="Proteomes" id="UP000827092">
    <property type="component" value="Unassembled WGS sequence"/>
</dbReference>
<evidence type="ECO:0000313" key="1">
    <source>
        <dbReference type="EMBL" id="KAG8197269.1"/>
    </source>
</evidence>
<comment type="caution">
    <text evidence="1">The sequence shown here is derived from an EMBL/GenBank/DDBJ whole genome shotgun (WGS) entry which is preliminary data.</text>
</comment>
<keyword evidence="2" id="KW-1185">Reference proteome</keyword>
<evidence type="ECO:0000313" key="2">
    <source>
        <dbReference type="Proteomes" id="UP000827092"/>
    </source>
</evidence>
<dbReference type="EMBL" id="JAFNEN010000057">
    <property type="protein sequence ID" value="KAG8197269.1"/>
    <property type="molecule type" value="Genomic_DNA"/>
</dbReference>
<organism evidence="1 2">
    <name type="scientific">Oedothorax gibbosus</name>
    <dbReference type="NCBI Taxonomy" id="931172"/>
    <lineage>
        <taxon>Eukaryota</taxon>
        <taxon>Metazoa</taxon>
        <taxon>Ecdysozoa</taxon>
        <taxon>Arthropoda</taxon>
        <taxon>Chelicerata</taxon>
        <taxon>Arachnida</taxon>
        <taxon>Araneae</taxon>
        <taxon>Araneomorphae</taxon>
        <taxon>Entelegynae</taxon>
        <taxon>Araneoidea</taxon>
        <taxon>Linyphiidae</taxon>
        <taxon>Erigoninae</taxon>
        <taxon>Oedothorax</taxon>
    </lineage>
</organism>
<reference evidence="1 2" key="1">
    <citation type="journal article" date="2022" name="Nat. Ecol. Evol.">
        <title>A masculinizing supergene underlies an exaggerated male reproductive morph in a spider.</title>
        <authorList>
            <person name="Hendrickx F."/>
            <person name="De Corte Z."/>
            <person name="Sonet G."/>
            <person name="Van Belleghem S.M."/>
            <person name="Kostlbacher S."/>
            <person name="Vangestel C."/>
        </authorList>
    </citation>
    <scope>NUCLEOTIDE SEQUENCE [LARGE SCALE GENOMIC DNA]</scope>
    <source>
        <strain evidence="1">W744_W776</strain>
    </source>
</reference>
<gene>
    <name evidence="1" type="ORF">JTE90_007517</name>
</gene>
<protein>
    <submittedName>
        <fullName evidence="1">Uncharacterized protein</fullName>
    </submittedName>
</protein>
<name>A0AAV6VL18_9ARAC</name>